<name>A0A834LCH7_RHOSS</name>
<protein>
    <recommendedName>
        <fullName evidence="1">Serine hydrolase domain-containing protein</fullName>
    </recommendedName>
</protein>
<sequence length="386" mass="42999">MDDQQLARKPRVLCLHGFRTSGKIFEEQTQVWPEFVREKMDLVFVDAPFPAEGGLEELGVAEELFDPPLYEWFQANKDFSEYRNFDECIAFVEDCMTRIGPFDGLMGFSQGAFLAAALPGMQAEGVALTSVPKIKFVMLIAGGKFGGSNFSSPKLAQNAFSSPVECPSLHFLGEKDFGLTNGIELLDSFVDPVVINHPEGHVVPKLATEKNKMEQQQPVRKPRVLCLHAFRTSGKIFEKQTEVWPQFVREKMDLVFIDAPFPAEGRSGVQGTFDPPYYEWFQFNQGVALTGAPMIKFVMLMSGSKFGGSMFSSPRLAKNAFSSPIQCPSLHFLGEKDGAKPNGIELLDSFVDPLLIHHPEGHVVPKLDEKGSEIMLELLEKVQKLL</sequence>
<reference evidence="2" key="1">
    <citation type="submission" date="2019-11" db="EMBL/GenBank/DDBJ databases">
        <authorList>
            <person name="Liu Y."/>
            <person name="Hou J."/>
            <person name="Li T.-Q."/>
            <person name="Guan C.-H."/>
            <person name="Wu X."/>
            <person name="Wu H.-Z."/>
            <person name="Ling F."/>
            <person name="Zhang R."/>
            <person name="Shi X.-G."/>
            <person name="Ren J.-P."/>
            <person name="Chen E.-F."/>
            <person name="Sun J.-M."/>
        </authorList>
    </citation>
    <scope>NUCLEOTIDE SEQUENCE</scope>
    <source>
        <strain evidence="2">Adult_tree_wgs_1</strain>
        <tissue evidence="2">Leaves</tissue>
    </source>
</reference>
<proteinExistence type="predicted"/>
<dbReference type="EMBL" id="WJXA01000010">
    <property type="protein sequence ID" value="KAF7130020.1"/>
    <property type="molecule type" value="Genomic_DNA"/>
</dbReference>
<organism evidence="2 3">
    <name type="scientific">Rhododendron simsii</name>
    <name type="common">Sims's rhododendron</name>
    <dbReference type="NCBI Taxonomy" id="118357"/>
    <lineage>
        <taxon>Eukaryota</taxon>
        <taxon>Viridiplantae</taxon>
        <taxon>Streptophyta</taxon>
        <taxon>Embryophyta</taxon>
        <taxon>Tracheophyta</taxon>
        <taxon>Spermatophyta</taxon>
        <taxon>Magnoliopsida</taxon>
        <taxon>eudicotyledons</taxon>
        <taxon>Gunneridae</taxon>
        <taxon>Pentapetalae</taxon>
        <taxon>asterids</taxon>
        <taxon>Ericales</taxon>
        <taxon>Ericaceae</taxon>
        <taxon>Ericoideae</taxon>
        <taxon>Rhodoreae</taxon>
        <taxon>Rhododendron</taxon>
    </lineage>
</organism>
<feature type="domain" description="Serine hydrolase" evidence="1">
    <location>
        <begin position="8"/>
        <end position="212"/>
    </location>
</feature>
<dbReference type="AlphaFoldDB" id="A0A834LCH7"/>
<keyword evidence="3" id="KW-1185">Reference proteome</keyword>
<dbReference type="SUPFAM" id="SSF53474">
    <property type="entry name" value="alpha/beta-Hydrolases"/>
    <property type="match status" value="1"/>
</dbReference>
<dbReference type="InterPro" id="IPR005645">
    <property type="entry name" value="FSH-like_dom"/>
</dbReference>
<dbReference type="Gene3D" id="3.40.50.1820">
    <property type="entry name" value="alpha/beta hydrolase"/>
    <property type="match status" value="3"/>
</dbReference>
<dbReference type="PANTHER" id="PTHR22778">
    <property type="entry name" value="OVARIAN CANCER GENE-2 PROTEIN-RELATED"/>
    <property type="match status" value="1"/>
</dbReference>
<dbReference type="Pfam" id="PF03959">
    <property type="entry name" value="FSH1"/>
    <property type="match status" value="2"/>
</dbReference>
<dbReference type="InterPro" id="IPR029058">
    <property type="entry name" value="AB_hydrolase_fold"/>
</dbReference>
<dbReference type="OrthoDB" id="414698at2759"/>
<dbReference type="PANTHER" id="PTHR22778:SF52">
    <property type="entry name" value="SERINE HYDROLASE FSH DOMAIN-CONTAINING PROTEIN"/>
    <property type="match status" value="1"/>
</dbReference>
<dbReference type="Proteomes" id="UP000626092">
    <property type="component" value="Unassembled WGS sequence"/>
</dbReference>
<evidence type="ECO:0000313" key="2">
    <source>
        <dbReference type="EMBL" id="KAF7130020.1"/>
    </source>
</evidence>
<accession>A0A834LCH7</accession>
<comment type="caution">
    <text evidence="2">The sequence shown here is derived from an EMBL/GenBank/DDBJ whole genome shotgun (WGS) entry which is preliminary data.</text>
</comment>
<evidence type="ECO:0000259" key="1">
    <source>
        <dbReference type="Pfam" id="PF03959"/>
    </source>
</evidence>
<gene>
    <name evidence="2" type="ORF">RHSIM_Rhsim10G0171200</name>
</gene>
<evidence type="ECO:0000313" key="3">
    <source>
        <dbReference type="Proteomes" id="UP000626092"/>
    </source>
</evidence>
<feature type="domain" description="Serine hydrolase" evidence="1">
    <location>
        <begin position="283"/>
        <end position="370"/>
    </location>
</feature>